<dbReference type="Gene3D" id="1.10.287.470">
    <property type="entry name" value="Helix hairpin bin"/>
    <property type="match status" value="1"/>
</dbReference>
<dbReference type="PROSITE" id="PS51257">
    <property type="entry name" value="PROKAR_LIPOPROTEIN"/>
    <property type="match status" value="1"/>
</dbReference>
<dbReference type="InterPro" id="IPR006143">
    <property type="entry name" value="RND_pump_MFP"/>
</dbReference>
<feature type="signal peptide" evidence="3">
    <location>
        <begin position="1"/>
        <end position="32"/>
    </location>
</feature>
<comment type="similarity">
    <text evidence="1">Belongs to the membrane fusion protein (MFP) (TC 8.A.1) family.</text>
</comment>
<organism evidence="5 6">
    <name type="scientific">Pseudoalteromonas spongiae</name>
    <dbReference type="NCBI Taxonomy" id="298657"/>
    <lineage>
        <taxon>Bacteria</taxon>
        <taxon>Pseudomonadati</taxon>
        <taxon>Pseudomonadota</taxon>
        <taxon>Gammaproteobacteria</taxon>
        <taxon>Alteromonadales</taxon>
        <taxon>Pseudoalteromonadaceae</taxon>
        <taxon>Pseudoalteromonas</taxon>
    </lineage>
</organism>
<evidence type="ECO:0000313" key="6">
    <source>
        <dbReference type="Proteomes" id="UP001382455"/>
    </source>
</evidence>
<dbReference type="NCBIfam" id="TIGR01730">
    <property type="entry name" value="RND_mfp"/>
    <property type="match status" value="1"/>
</dbReference>
<dbReference type="Gene3D" id="2.40.50.100">
    <property type="match status" value="1"/>
</dbReference>
<accession>A0ABU8EWG3</accession>
<dbReference type="Pfam" id="PF25917">
    <property type="entry name" value="BSH_RND"/>
    <property type="match status" value="1"/>
</dbReference>
<evidence type="ECO:0000256" key="2">
    <source>
        <dbReference type="SAM" id="Coils"/>
    </source>
</evidence>
<dbReference type="Gene3D" id="2.40.30.170">
    <property type="match status" value="1"/>
</dbReference>
<name>A0ABU8EWG3_9GAMM</name>
<evidence type="ECO:0000256" key="1">
    <source>
        <dbReference type="ARBA" id="ARBA00009477"/>
    </source>
</evidence>
<keyword evidence="2" id="KW-0175">Coiled coil</keyword>
<protein>
    <submittedName>
        <fullName evidence="5">Efflux RND transporter periplasmic adaptor subunit</fullName>
    </submittedName>
</protein>
<dbReference type="InterPro" id="IPR058625">
    <property type="entry name" value="MdtA-like_BSH"/>
</dbReference>
<gene>
    <name evidence="5" type="ORF">WAE96_16745</name>
</gene>
<evidence type="ECO:0000313" key="5">
    <source>
        <dbReference type="EMBL" id="MEI4551325.1"/>
    </source>
</evidence>
<keyword evidence="6" id="KW-1185">Reference proteome</keyword>
<dbReference type="EMBL" id="JBAWKS010000002">
    <property type="protein sequence ID" value="MEI4551325.1"/>
    <property type="molecule type" value="Genomic_DNA"/>
</dbReference>
<dbReference type="PANTHER" id="PTHR30469">
    <property type="entry name" value="MULTIDRUG RESISTANCE PROTEIN MDTA"/>
    <property type="match status" value="1"/>
</dbReference>
<dbReference type="SUPFAM" id="SSF111369">
    <property type="entry name" value="HlyD-like secretion proteins"/>
    <property type="match status" value="1"/>
</dbReference>
<dbReference type="PANTHER" id="PTHR30469:SF20">
    <property type="entry name" value="EFFLUX RND TRANSPORTER PERIPLASMIC ADAPTOR SUBUNIT"/>
    <property type="match status" value="1"/>
</dbReference>
<evidence type="ECO:0000259" key="4">
    <source>
        <dbReference type="Pfam" id="PF25917"/>
    </source>
</evidence>
<feature type="coiled-coil region" evidence="2">
    <location>
        <begin position="108"/>
        <end position="159"/>
    </location>
</feature>
<dbReference type="RefSeq" id="WP_336436317.1">
    <property type="nucleotide sequence ID" value="NZ_JBAWKS010000002.1"/>
</dbReference>
<proteinExistence type="inferred from homology"/>
<reference evidence="5 6" key="1">
    <citation type="submission" date="2023-12" db="EMBL/GenBank/DDBJ databases">
        <title>Friends and Foes: Symbiotic and Algicidal bacterial influence on Karenia brevis blooms.</title>
        <authorList>
            <person name="Fei C."/>
            <person name="Mohamed A.R."/>
            <person name="Booker A."/>
            <person name="Arshad M."/>
            <person name="Klass S."/>
            <person name="Ahn S."/>
            <person name="Gilbert P.M."/>
            <person name="Heil C.A."/>
            <person name="Martinez J.M."/>
            <person name="Amin S.A."/>
        </authorList>
    </citation>
    <scope>NUCLEOTIDE SEQUENCE [LARGE SCALE GENOMIC DNA]</scope>
    <source>
        <strain evidence="5 6">CE15</strain>
    </source>
</reference>
<dbReference type="Proteomes" id="UP001382455">
    <property type="component" value="Unassembled WGS sequence"/>
</dbReference>
<feature type="chain" id="PRO_5047456712" evidence="3">
    <location>
        <begin position="33"/>
        <end position="360"/>
    </location>
</feature>
<evidence type="ECO:0000256" key="3">
    <source>
        <dbReference type="SAM" id="SignalP"/>
    </source>
</evidence>
<feature type="domain" description="Multidrug resistance protein MdtA-like barrel-sandwich hybrid" evidence="4">
    <location>
        <begin position="68"/>
        <end position="188"/>
    </location>
</feature>
<dbReference type="Gene3D" id="2.40.420.20">
    <property type="match status" value="1"/>
</dbReference>
<keyword evidence="3" id="KW-0732">Signal</keyword>
<sequence>MKTHFFNSATRVKLVALSLLTLFLQACSDAPAEQLTVEKVQAVKLVPAVSNAKLVNRTFPAEVSAVKTVDLSFEVSGRLIQTQLMTGTLANQGQLLAQIDPTPFKQRVQEAEARLIQATRDLERIEATAKNGLVSQSQLDNAKTNFELADIALKRAEKDLSYTTLLAPFNAQISERFAEKGNYVQAGDIVARLQDVSRYYFNVNVPERLVSKYKEGSLVGANAHIISAPDKVYQLEYIEHATQPDPITQTYKVVFAAQANDTNLTPGARAVVQVSLESQSDEQHLLVPFNALQGNDSEGFHVWKFNRDTAQVSKTNVDVLSVKTRFAAIKSGITEGDLIVAAGAAQMREGMIVKPYKAEL</sequence>
<comment type="caution">
    <text evidence="5">The sequence shown here is derived from an EMBL/GenBank/DDBJ whole genome shotgun (WGS) entry which is preliminary data.</text>
</comment>